<feature type="transmembrane region" description="Helical" evidence="2">
    <location>
        <begin position="31"/>
        <end position="49"/>
    </location>
</feature>
<evidence type="ECO:0000313" key="3">
    <source>
        <dbReference type="EMBL" id="MBW7953577.1"/>
    </source>
</evidence>
<evidence type="ECO:0000256" key="2">
    <source>
        <dbReference type="SAM" id="Phobius"/>
    </source>
</evidence>
<comment type="caution">
    <text evidence="3">The sequence shown here is derived from an EMBL/GenBank/DDBJ whole genome shotgun (WGS) entry which is preliminary data.</text>
</comment>
<feature type="transmembrane region" description="Helical" evidence="2">
    <location>
        <begin position="134"/>
        <end position="156"/>
    </location>
</feature>
<accession>A0A952AKA3</accession>
<protein>
    <submittedName>
        <fullName evidence="3">Uncharacterized protein</fullName>
    </submittedName>
</protein>
<feature type="transmembrane region" description="Helical" evidence="2">
    <location>
        <begin position="102"/>
        <end position="122"/>
    </location>
</feature>
<name>A0A952AKA3_9BACT</name>
<feature type="transmembrane region" description="Helical" evidence="2">
    <location>
        <begin position="61"/>
        <end position="82"/>
    </location>
</feature>
<dbReference type="AlphaFoldDB" id="A0A952AKA3"/>
<dbReference type="Proteomes" id="UP000781173">
    <property type="component" value="Unassembled WGS sequence"/>
</dbReference>
<evidence type="ECO:0000313" key="4">
    <source>
        <dbReference type="Proteomes" id="UP000781173"/>
    </source>
</evidence>
<reference evidence="3" key="1">
    <citation type="journal article" date="2022" name="ISME J.">
        <title>A general approach to explore prokaryotic protein glycosylation reveals the unique surface layer modulation of an anammox bacterium.</title>
        <authorList>
            <person name="Pabst M."/>
            <person name="Grouzdev D.S."/>
            <person name="Lawson C.E."/>
            <person name="Kleikamp H.B.C."/>
            <person name="de Ram C."/>
            <person name="Louwen R."/>
            <person name="Lin Y.M."/>
            <person name="Lucker S."/>
            <person name="van Loosdrecht M.C.M."/>
            <person name="Laureni M."/>
        </authorList>
    </citation>
    <scope>NUCLEOTIDE SEQUENCE</scope>
    <source>
        <strain evidence="3">BROCD043</strain>
    </source>
</reference>
<sequence length="235" mass="27149">MQNKYFGIFMLIGAISQVVYVVISILFSDYFLALLIGISTVISLILSLRMIRDNYKRPEKYLLIILFFYSSFVIYFTGGLFSEDVYWTFLFPAVVIFMNRNRLSLLAVFTYLFVITTHFFALNISEISGFSIRAFLSYLASYLSLAVLIYLLATAWKASERSLEKQKDEISAANKRLGEYIKKLEYTSSELLQKNQELERVSAESAEIAKTMVHRELKMKELKEELAKSKKEGTN</sequence>
<keyword evidence="2" id="KW-1133">Transmembrane helix</keyword>
<keyword evidence="1" id="KW-0175">Coiled coil</keyword>
<keyword evidence="2" id="KW-0812">Transmembrane</keyword>
<gene>
    <name evidence="3" type="ORF">H3C67_02220</name>
</gene>
<evidence type="ECO:0000256" key="1">
    <source>
        <dbReference type="SAM" id="Coils"/>
    </source>
</evidence>
<organism evidence="3 4">
    <name type="scientific">Candidatus Dojkabacteria bacterium</name>
    <dbReference type="NCBI Taxonomy" id="2099670"/>
    <lineage>
        <taxon>Bacteria</taxon>
        <taxon>Candidatus Dojkabacteria</taxon>
    </lineage>
</organism>
<dbReference type="EMBL" id="JACFOF010000004">
    <property type="protein sequence ID" value="MBW7953577.1"/>
    <property type="molecule type" value="Genomic_DNA"/>
</dbReference>
<feature type="coiled-coil region" evidence="1">
    <location>
        <begin position="163"/>
        <end position="232"/>
    </location>
</feature>
<keyword evidence="2" id="KW-0472">Membrane</keyword>
<feature type="transmembrane region" description="Helical" evidence="2">
    <location>
        <begin position="5"/>
        <end position="25"/>
    </location>
</feature>
<proteinExistence type="predicted"/>